<keyword evidence="4" id="KW-1133">Transmembrane helix</keyword>
<comment type="subcellular location">
    <subcellularLocation>
        <location evidence="1">Cell membrane</location>
        <topology evidence="1">Multi-pass membrane protein</topology>
    </subcellularLocation>
</comment>
<keyword evidence="3" id="KW-1003">Cell membrane</keyword>
<evidence type="ECO:0000313" key="6">
    <source>
        <dbReference type="EMBL" id="SVA93905.1"/>
    </source>
</evidence>
<organism evidence="6">
    <name type="scientific">marine metagenome</name>
    <dbReference type="NCBI Taxonomy" id="408172"/>
    <lineage>
        <taxon>unclassified sequences</taxon>
        <taxon>metagenomes</taxon>
        <taxon>ecological metagenomes</taxon>
    </lineage>
</organism>
<keyword evidence="4" id="KW-0812">Transmembrane</keyword>
<dbReference type="GO" id="GO:0005886">
    <property type="term" value="C:plasma membrane"/>
    <property type="evidence" value="ECO:0007669"/>
    <property type="project" value="UniProtKB-SubCell"/>
</dbReference>
<protein>
    <recommendedName>
        <fullName evidence="5">ABC transporter type 1 GsiC-like N-terminal domain-containing protein</fullName>
    </recommendedName>
</protein>
<dbReference type="EMBL" id="UINC01023040">
    <property type="protein sequence ID" value="SVA93905.1"/>
    <property type="molecule type" value="Genomic_DNA"/>
</dbReference>
<feature type="non-terminal residue" evidence="6">
    <location>
        <position position="1"/>
    </location>
</feature>
<proteinExistence type="predicted"/>
<dbReference type="AlphaFoldDB" id="A0A381ZX71"/>
<gene>
    <name evidence="6" type="ORF">METZ01_LOCUS146759</name>
</gene>
<dbReference type="PANTHER" id="PTHR43163">
    <property type="entry name" value="DIPEPTIDE TRANSPORT SYSTEM PERMEASE PROTEIN DPPB-RELATED"/>
    <property type="match status" value="1"/>
</dbReference>
<evidence type="ECO:0000259" key="5">
    <source>
        <dbReference type="Pfam" id="PF19300"/>
    </source>
</evidence>
<dbReference type="Pfam" id="PF19300">
    <property type="entry name" value="BPD_transp_1_N"/>
    <property type="match status" value="1"/>
</dbReference>
<sequence length="94" mass="10528">VQFLSITLKRIGFGVVLLFIVLILNFFLMHLAPGDIADTIAIDAGGADEEMMDAIRKDYGLDLPIWQQLLKYLAKVAVLDLGYSFYYNISVTDL</sequence>
<feature type="transmembrane region" description="Helical" evidence="4">
    <location>
        <begin position="12"/>
        <end position="32"/>
    </location>
</feature>
<feature type="domain" description="ABC transporter type 1 GsiC-like N-terminal" evidence="5">
    <location>
        <begin position="6"/>
        <end position="78"/>
    </location>
</feature>
<evidence type="ECO:0000256" key="4">
    <source>
        <dbReference type="SAM" id="Phobius"/>
    </source>
</evidence>
<dbReference type="InterPro" id="IPR045621">
    <property type="entry name" value="BPD_transp_1_N"/>
</dbReference>
<keyword evidence="4" id="KW-0472">Membrane</keyword>
<accession>A0A381ZX71</accession>
<name>A0A381ZX71_9ZZZZ</name>
<evidence type="ECO:0000256" key="1">
    <source>
        <dbReference type="ARBA" id="ARBA00004651"/>
    </source>
</evidence>
<dbReference type="PANTHER" id="PTHR43163:SF9">
    <property type="entry name" value="ABC TRANSPORTER PERMEASE PROTEIN"/>
    <property type="match status" value="1"/>
</dbReference>
<feature type="non-terminal residue" evidence="6">
    <location>
        <position position="94"/>
    </location>
</feature>
<keyword evidence="2" id="KW-0813">Transport</keyword>
<evidence type="ECO:0000256" key="2">
    <source>
        <dbReference type="ARBA" id="ARBA00022448"/>
    </source>
</evidence>
<reference evidence="6" key="1">
    <citation type="submission" date="2018-05" db="EMBL/GenBank/DDBJ databases">
        <authorList>
            <person name="Lanie J.A."/>
            <person name="Ng W.-L."/>
            <person name="Kazmierczak K.M."/>
            <person name="Andrzejewski T.M."/>
            <person name="Davidsen T.M."/>
            <person name="Wayne K.J."/>
            <person name="Tettelin H."/>
            <person name="Glass J.I."/>
            <person name="Rusch D."/>
            <person name="Podicherti R."/>
            <person name="Tsui H.-C.T."/>
            <person name="Winkler M.E."/>
        </authorList>
    </citation>
    <scope>NUCLEOTIDE SEQUENCE</scope>
</reference>
<evidence type="ECO:0000256" key="3">
    <source>
        <dbReference type="ARBA" id="ARBA00022475"/>
    </source>
</evidence>